<evidence type="ECO:0000259" key="8">
    <source>
        <dbReference type="Pfam" id="PF13515"/>
    </source>
</evidence>
<keyword evidence="3 7" id="KW-1133">Transmembrane helix</keyword>
<feature type="domain" description="Integral membrane bound transporter" evidence="8">
    <location>
        <begin position="429"/>
        <end position="551"/>
    </location>
</feature>
<dbReference type="Pfam" id="PF13515">
    <property type="entry name" value="FUSC_2"/>
    <property type="match status" value="1"/>
</dbReference>
<evidence type="ECO:0000256" key="4">
    <source>
        <dbReference type="ARBA" id="ARBA00023136"/>
    </source>
</evidence>
<dbReference type="AlphaFoldDB" id="A0A919L7D1"/>
<feature type="compositionally biased region" description="Basic and acidic residues" evidence="6">
    <location>
        <begin position="367"/>
        <end position="379"/>
    </location>
</feature>
<evidence type="ECO:0000256" key="5">
    <source>
        <dbReference type="SAM" id="Coils"/>
    </source>
</evidence>
<feature type="transmembrane region" description="Helical" evidence="7">
    <location>
        <begin position="510"/>
        <end position="527"/>
    </location>
</feature>
<feature type="transmembrane region" description="Helical" evidence="7">
    <location>
        <begin position="21"/>
        <end position="39"/>
    </location>
</feature>
<sequence>MSWLRALKETGRSGLTVERKRLEPLVAARGAVGLALVIAFSQWAFGPAVAAGSAFGAFQAAIATFQRSWRPRPELAIASGTSLGVSTFLGYLTGAHHLLFLALLAVWTFLAGLSWAAGPTVGFIASTNVAIMLVTVTLPTSVAQAAAHGAMMIFGGLVQAALVVLLPVRRWGAHRDVLADALAAEAHYARRLRDDPVAPFDPQPLMQARDAAALTSRQARTRPAELHGARGLAERIRPVLAALADPAVGAAESGRQRERVHELLGAAAAILDAVAAAIRHGRRAELPANAVAAFATPDTGTILTGPARRAATRLSTLLHDVVEAAGGAKGGSGLPVRETARAAETEPPPAAETGPRPAAEAGPRSAAEARRRPGADADRATGSGQRPLRRPGLFGLLSGAVQAMRREARLGSQVMRHALRVAVVAAAGYVLGAALPLGHGYWAPMAAVMVMRPDFSQTYSRAVARFGGTLVGVTLATGVVRLAVPDTSLAGALAVLSAGLMYLLLRTGQLAAQACITAYAVFLLGMGGEQWTQTVPQRVLLTLLGGVLAMLAYALYPDWETPRLPGRLADWLSTNGRYAAAVVSHFADPAGSDRAQVRAALLTARDARIAWREASARARTEPVRQRGPSRAAVDGAARAVGQLGRVAMLMEAHLPDGGTAPWPAAARFATAFRDATERAAKEVREGRVPHWEDVRAVLEAEASGPPDGRPLDGVVLSSARLLLDALEELSRALRDEAAEKDERTAAPDPRPS</sequence>
<organism evidence="9 10">
    <name type="scientific">Streptomyces sulfonofaciens</name>
    <dbReference type="NCBI Taxonomy" id="68272"/>
    <lineage>
        <taxon>Bacteria</taxon>
        <taxon>Bacillati</taxon>
        <taxon>Actinomycetota</taxon>
        <taxon>Actinomycetes</taxon>
        <taxon>Kitasatosporales</taxon>
        <taxon>Streptomycetaceae</taxon>
        <taxon>Streptomyces</taxon>
    </lineage>
</organism>
<evidence type="ECO:0000313" key="10">
    <source>
        <dbReference type="Proteomes" id="UP000603708"/>
    </source>
</evidence>
<dbReference type="RefSeq" id="WP_189936281.1">
    <property type="nucleotide sequence ID" value="NZ_BNCD01000018.1"/>
</dbReference>
<feature type="coiled-coil region" evidence="5">
    <location>
        <begin position="716"/>
        <end position="743"/>
    </location>
</feature>
<dbReference type="InterPro" id="IPR049453">
    <property type="entry name" value="Memb_transporter_dom"/>
</dbReference>
<dbReference type="EMBL" id="BNCD01000018">
    <property type="protein sequence ID" value="GHH85391.1"/>
    <property type="molecule type" value="Genomic_DNA"/>
</dbReference>
<keyword evidence="2 7" id="KW-0812">Transmembrane</keyword>
<comment type="subcellular location">
    <subcellularLocation>
        <location evidence="1">Membrane</location>
        <topology evidence="1">Multi-pass membrane protein</topology>
    </subcellularLocation>
</comment>
<feature type="transmembrane region" description="Helical" evidence="7">
    <location>
        <begin position="123"/>
        <end position="143"/>
    </location>
</feature>
<comment type="caution">
    <text evidence="9">The sequence shown here is derived from an EMBL/GenBank/DDBJ whole genome shotgun (WGS) entry which is preliminary data.</text>
</comment>
<feature type="transmembrane region" description="Helical" evidence="7">
    <location>
        <begin position="487"/>
        <end position="504"/>
    </location>
</feature>
<evidence type="ECO:0000256" key="3">
    <source>
        <dbReference type="ARBA" id="ARBA00022989"/>
    </source>
</evidence>
<keyword evidence="10" id="KW-1185">Reference proteome</keyword>
<accession>A0A919L7D1</accession>
<name>A0A919L7D1_9ACTN</name>
<feature type="transmembrane region" description="Helical" evidence="7">
    <location>
        <begin position="418"/>
        <end position="442"/>
    </location>
</feature>
<reference evidence="9" key="2">
    <citation type="submission" date="2020-09" db="EMBL/GenBank/DDBJ databases">
        <authorList>
            <person name="Sun Q."/>
            <person name="Ohkuma M."/>
        </authorList>
    </citation>
    <scope>NUCLEOTIDE SEQUENCE</scope>
    <source>
        <strain evidence="9">JCM 5069</strain>
    </source>
</reference>
<evidence type="ECO:0000313" key="9">
    <source>
        <dbReference type="EMBL" id="GHH85391.1"/>
    </source>
</evidence>
<proteinExistence type="predicted"/>
<feature type="transmembrane region" description="Helical" evidence="7">
    <location>
        <begin position="462"/>
        <end position="480"/>
    </location>
</feature>
<dbReference type="Proteomes" id="UP000603708">
    <property type="component" value="Unassembled WGS sequence"/>
</dbReference>
<evidence type="ECO:0000256" key="7">
    <source>
        <dbReference type="SAM" id="Phobius"/>
    </source>
</evidence>
<protein>
    <recommendedName>
        <fullName evidence="8">Integral membrane bound transporter domain-containing protein</fullName>
    </recommendedName>
</protein>
<reference evidence="9" key="1">
    <citation type="journal article" date="2014" name="Int. J. Syst. Evol. Microbiol.">
        <title>Complete genome sequence of Corynebacterium casei LMG S-19264T (=DSM 44701T), isolated from a smear-ripened cheese.</title>
        <authorList>
            <consortium name="US DOE Joint Genome Institute (JGI-PGF)"/>
            <person name="Walter F."/>
            <person name="Albersmeier A."/>
            <person name="Kalinowski J."/>
            <person name="Ruckert C."/>
        </authorList>
    </citation>
    <scope>NUCLEOTIDE SEQUENCE</scope>
    <source>
        <strain evidence="9">JCM 5069</strain>
    </source>
</reference>
<feature type="transmembrane region" description="Helical" evidence="7">
    <location>
        <begin position="149"/>
        <end position="168"/>
    </location>
</feature>
<evidence type="ECO:0000256" key="6">
    <source>
        <dbReference type="SAM" id="MobiDB-lite"/>
    </source>
</evidence>
<keyword evidence="5" id="KW-0175">Coiled coil</keyword>
<evidence type="ECO:0000256" key="1">
    <source>
        <dbReference type="ARBA" id="ARBA00004141"/>
    </source>
</evidence>
<dbReference type="GO" id="GO:0016020">
    <property type="term" value="C:membrane"/>
    <property type="evidence" value="ECO:0007669"/>
    <property type="project" value="UniProtKB-SubCell"/>
</dbReference>
<feature type="transmembrane region" description="Helical" evidence="7">
    <location>
        <begin position="539"/>
        <end position="556"/>
    </location>
</feature>
<feature type="region of interest" description="Disordered" evidence="6">
    <location>
        <begin position="327"/>
        <end position="391"/>
    </location>
</feature>
<evidence type="ECO:0000256" key="2">
    <source>
        <dbReference type="ARBA" id="ARBA00022692"/>
    </source>
</evidence>
<gene>
    <name evidence="9" type="ORF">GCM10018793_53270</name>
</gene>
<feature type="compositionally biased region" description="Low complexity" evidence="6">
    <location>
        <begin position="351"/>
        <end position="366"/>
    </location>
</feature>
<keyword evidence="4 7" id="KW-0472">Membrane</keyword>